<evidence type="ECO:0000313" key="2">
    <source>
        <dbReference type="Proteomes" id="UP000694383"/>
    </source>
</evidence>
<dbReference type="Ensembl" id="ENSOSIT00000008855.1">
    <property type="protein sequence ID" value="ENSOSIP00000008304.1"/>
    <property type="gene ID" value="ENSOSIG00000005361.1"/>
</dbReference>
<reference evidence="1" key="1">
    <citation type="submission" date="2025-08" db="UniProtKB">
        <authorList>
            <consortium name="Ensembl"/>
        </authorList>
    </citation>
    <scope>IDENTIFICATION</scope>
</reference>
<accession>A0A8C7X6U5</accession>
<sequence length="103" mass="11922">MAAYDEDILKNPFYVALAKQRPDLCRRAAEHQGVVSPAPVSLKVDCQRFSLTCPPHYWAELRTKHPSENLKLRREPAALLCCLSHLKVPNVYCWSLWVCWRKS</sequence>
<proteinExistence type="predicted"/>
<dbReference type="AlphaFoldDB" id="A0A8C7X6U5"/>
<protein>
    <submittedName>
        <fullName evidence="1">Uncharacterized protein</fullName>
    </submittedName>
</protein>
<reference evidence="1" key="2">
    <citation type="submission" date="2025-09" db="UniProtKB">
        <authorList>
            <consortium name="Ensembl"/>
        </authorList>
    </citation>
    <scope>IDENTIFICATION</scope>
</reference>
<organism evidence="1 2">
    <name type="scientific">Oryzias sinensis</name>
    <name type="common">Chinese medaka</name>
    <dbReference type="NCBI Taxonomy" id="183150"/>
    <lineage>
        <taxon>Eukaryota</taxon>
        <taxon>Metazoa</taxon>
        <taxon>Chordata</taxon>
        <taxon>Craniata</taxon>
        <taxon>Vertebrata</taxon>
        <taxon>Euteleostomi</taxon>
        <taxon>Actinopterygii</taxon>
        <taxon>Neopterygii</taxon>
        <taxon>Teleostei</taxon>
        <taxon>Neoteleostei</taxon>
        <taxon>Acanthomorphata</taxon>
        <taxon>Ovalentaria</taxon>
        <taxon>Atherinomorphae</taxon>
        <taxon>Beloniformes</taxon>
        <taxon>Adrianichthyidae</taxon>
        <taxon>Oryziinae</taxon>
        <taxon>Oryzias</taxon>
    </lineage>
</organism>
<evidence type="ECO:0000313" key="1">
    <source>
        <dbReference type="Ensembl" id="ENSOSIP00000008304.1"/>
    </source>
</evidence>
<dbReference type="Proteomes" id="UP000694383">
    <property type="component" value="Unplaced"/>
</dbReference>
<name>A0A8C7X6U5_9TELE</name>
<keyword evidence="2" id="KW-1185">Reference proteome</keyword>